<evidence type="ECO:0000313" key="2">
    <source>
        <dbReference type="Proteomes" id="UP000215377"/>
    </source>
</evidence>
<comment type="caution">
    <text evidence="1">The sequence shown here is derived from an EMBL/GenBank/DDBJ whole genome shotgun (WGS) entry which is preliminary data.</text>
</comment>
<dbReference type="RefSeq" id="WP_088650169.1">
    <property type="nucleotide sequence ID" value="NZ_AQQR01000004.1"/>
</dbReference>
<dbReference type="AlphaFoldDB" id="A0A225NI82"/>
<dbReference type="Proteomes" id="UP000215377">
    <property type="component" value="Unassembled WGS sequence"/>
</dbReference>
<organism evidence="1 2">
    <name type="scientific">Marinibacterium profundimaris</name>
    <dbReference type="NCBI Taxonomy" id="1679460"/>
    <lineage>
        <taxon>Bacteria</taxon>
        <taxon>Pseudomonadati</taxon>
        <taxon>Pseudomonadota</taxon>
        <taxon>Alphaproteobacteria</taxon>
        <taxon>Rhodobacterales</taxon>
        <taxon>Paracoccaceae</taxon>
        <taxon>Marinibacterium</taxon>
    </lineage>
</organism>
<dbReference type="OrthoDB" id="7871682at2"/>
<proteinExistence type="predicted"/>
<gene>
    <name evidence="1" type="ORF">ATO3_12320</name>
</gene>
<dbReference type="EMBL" id="AQQR01000004">
    <property type="protein sequence ID" value="OWU73453.1"/>
    <property type="molecule type" value="Genomic_DNA"/>
</dbReference>
<name>A0A225NI82_9RHOB</name>
<protein>
    <submittedName>
        <fullName evidence="1">Uncharacterized protein</fullName>
    </submittedName>
</protein>
<reference evidence="1 2" key="1">
    <citation type="submission" date="2013-04" db="EMBL/GenBank/DDBJ databases">
        <title>Oceanicola sp. 22II1-22F33 Genome Sequencing.</title>
        <authorList>
            <person name="Lai Q."/>
            <person name="Li G."/>
            <person name="Shao Z."/>
        </authorList>
    </citation>
    <scope>NUCLEOTIDE SEQUENCE [LARGE SCALE GENOMIC DNA]</scope>
    <source>
        <strain evidence="1 2">22II1-22F33</strain>
    </source>
</reference>
<sequence length="102" mass="10016">MSKILIPLLFLIIGLFAGSLVVAPLMTGAAAGIGIATGLSAGICSTVKAAMDEDLLTAEQVDQVLTRAASNVSGATGDAGEIVGSAAQCDEILAKLAEVGGE</sequence>
<keyword evidence="2" id="KW-1185">Reference proteome</keyword>
<accession>A0A225NI82</accession>
<evidence type="ECO:0000313" key="1">
    <source>
        <dbReference type="EMBL" id="OWU73453.1"/>
    </source>
</evidence>